<dbReference type="PROSITE" id="PS50931">
    <property type="entry name" value="HTH_LYSR"/>
    <property type="match status" value="1"/>
</dbReference>
<dbReference type="PANTHER" id="PTHR30579:SF2">
    <property type="entry name" value="HTH-TYPE TRANSCRIPTIONAL REGULATOR ARGP"/>
    <property type="match status" value="1"/>
</dbReference>
<dbReference type="InterPro" id="IPR017685">
    <property type="entry name" value="ArgP"/>
</dbReference>
<evidence type="ECO:0000256" key="3">
    <source>
        <dbReference type="ARBA" id="ARBA00023125"/>
    </source>
</evidence>
<dbReference type="InterPro" id="IPR036388">
    <property type="entry name" value="WH-like_DNA-bd_sf"/>
</dbReference>
<feature type="domain" description="HTH lysR-type" evidence="7">
    <location>
        <begin position="1"/>
        <end position="57"/>
    </location>
</feature>
<evidence type="ECO:0000259" key="7">
    <source>
        <dbReference type="PROSITE" id="PS50931"/>
    </source>
</evidence>
<dbReference type="AlphaFoldDB" id="A0A6J4P8X6"/>
<dbReference type="EMBL" id="CADCUS010000280">
    <property type="protein sequence ID" value="CAA9409179.1"/>
    <property type="molecule type" value="Genomic_DNA"/>
</dbReference>
<dbReference type="NCBIfam" id="TIGR03298">
    <property type="entry name" value="argP"/>
    <property type="match status" value="1"/>
</dbReference>
<evidence type="ECO:0000256" key="1">
    <source>
        <dbReference type="ARBA" id="ARBA00009437"/>
    </source>
</evidence>
<dbReference type="GO" id="GO:0003700">
    <property type="term" value="F:DNA-binding transcription factor activity"/>
    <property type="evidence" value="ECO:0007669"/>
    <property type="project" value="InterPro"/>
</dbReference>
<evidence type="ECO:0000256" key="6">
    <source>
        <dbReference type="SAM" id="MobiDB-lite"/>
    </source>
</evidence>
<gene>
    <name evidence="8" type="ORF">AVDCRST_MAG66-1938</name>
</gene>
<dbReference type="InterPro" id="IPR036390">
    <property type="entry name" value="WH_DNA-bd_sf"/>
</dbReference>
<reference evidence="8" key="1">
    <citation type="submission" date="2020-02" db="EMBL/GenBank/DDBJ databases">
        <authorList>
            <person name="Meier V. D."/>
        </authorList>
    </citation>
    <scope>NUCLEOTIDE SEQUENCE</scope>
    <source>
        <strain evidence="8">AVDCRST_MAG66</strain>
    </source>
</reference>
<comment type="similarity">
    <text evidence="1">Belongs to the LysR transcriptional regulatory family.</text>
</comment>
<dbReference type="Gene3D" id="1.10.10.10">
    <property type="entry name" value="Winged helix-like DNA-binding domain superfamily/Winged helix DNA-binding domain"/>
    <property type="match status" value="1"/>
</dbReference>
<dbReference type="PANTHER" id="PTHR30579">
    <property type="entry name" value="TRANSCRIPTIONAL REGULATOR"/>
    <property type="match status" value="1"/>
</dbReference>
<dbReference type="SUPFAM" id="SSF53850">
    <property type="entry name" value="Periplasmic binding protein-like II"/>
    <property type="match status" value="1"/>
</dbReference>
<keyword evidence="2" id="KW-0805">Transcription regulation</keyword>
<evidence type="ECO:0000256" key="4">
    <source>
        <dbReference type="ARBA" id="ARBA00023159"/>
    </source>
</evidence>
<keyword evidence="3" id="KW-0238">DNA-binding</keyword>
<organism evidence="8">
    <name type="scientific">uncultured Pseudonocardia sp</name>
    <dbReference type="NCBI Taxonomy" id="211455"/>
    <lineage>
        <taxon>Bacteria</taxon>
        <taxon>Bacillati</taxon>
        <taxon>Actinomycetota</taxon>
        <taxon>Actinomycetes</taxon>
        <taxon>Pseudonocardiales</taxon>
        <taxon>Pseudonocardiaceae</taxon>
        <taxon>Pseudonocardia</taxon>
        <taxon>environmental samples</taxon>
    </lineage>
</organism>
<dbReference type="Gene3D" id="3.40.190.290">
    <property type="match status" value="1"/>
</dbReference>
<dbReference type="NCBIfam" id="NF002964">
    <property type="entry name" value="PRK03635.1"/>
    <property type="match status" value="1"/>
</dbReference>
<evidence type="ECO:0000256" key="2">
    <source>
        <dbReference type="ARBA" id="ARBA00023015"/>
    </source>
</evidence>
<evidence type="ECO:0000256" key="5">
    <source>
        <dbReference type="ARBA" id="ARBA00023163"/>
    </source>
</evidence>
<proteinExistence type="inferred from homology"/>
<accession>A0A6J4P8X6</accession>
<dbReference type="Pfam" id="PF00126">
    <property type="entry name" value="HTH_1"/>
    <property type="match status" value="1"/>
</dbReference>
<dbReference type="GO" id="GO:0003677">
    <property type="term" value="F:DNA binding"/>
    <property type="evidence" value="ECO:0007669"/>
    <property type="project" value="UniProtKB-KW"/>
</dbReference>
<evidence type="ECO:0000313" key="8">
    <source>
        <dbReference type="EMBL" id="CAA9409179.1"/>
    </source>
</evidence>
<dbReference type="SUPFAM" id="SSF46785">
    <property type="entry name" value="Winged helix' DNA-binding domain"/>
    <property type="match status" value="1"/>
</dbReference>
<feature type="region of interest" description="Disordered" evidence="6">
    <location>
        <begin position="278"/>
        <end position="315"/>
    </location>
</feature>
<feature type="compositionally biased region" description="Basic and acidic residues" evidence="6">
    <location>
        <begin position="280"/>
        <end position="290"/>
    </location>
</feature>
<keyword evidence="5" id="KW-0804">Transcription</keyword>
<dbReference type="InterPro" id="IPR050176">
    <property type="entry name" value="LTTR"/>
</dbReference>
<sequence length="315" mass="33366">MQLDQLRALRASVDAGTLDGAARLLGLTPSAVSQRLRALETATGRVLLVRSRPVRVTPSGEAVLRLARQVEALVVDTAAELGGGAVPVVPVAVNADSLATWFLPAVAPLAGEIAFDLHRADESRTADLLRDGTVMAAVTVDAAPVAGCRVTPLGVLRYRALAAPAFARRWFPDGFHEGWERAPVVVFDRTDDLQDTHLRRRGADPAAPPRHLVPSSADFVDAVRLGMGWGMVPDVQRPPGLVDLDPGGAADVTLHWQQWRLRSAALDRVAAAVLAAGRAALERPAGERSARGRGSAVASRPSDDTAEAESRRPES</sequence>
<dbReference type="InterPro" id="IPR000847">
    <property type="entry name" value="LysR_HTH_N"/>
</dbReference>
<protein>
    <submittedName>
        <fullName evidence="8">Transcriptional regulator ArgP, LysR family</fullName>
    </submittedName>
</protein>
<keyword evidence="4" id="KW-0010">Activator</keyword>
<name>A0A6J4P8X6_9PSEU</name>